<dbReference type="EMBL" id="OCNF01000016">
    <property type="protein sequence ID" value="SOD69491.1"/>
    <property type="molecule type" value="Genomic_DNA"/>
</dbReference>
<dbReference type="AlphaFoldDB" id="A0A286EF08"/>
<feature type="region of interest" description="Disordered" evidence="3">
    <location>
        <begin position="49"/>
        <end position="114"/>
    </location>
</feature>
<comment type="function">
    <text evidence="1">Essential cell division protein that stabilizes the FtsZ protofilaments by cross-linking them and that serves as a cytoplasmic membrane anchor for the Z ring. Also required for the recruitment to the septal ring of downstream cell division proteins.</text>
</comment>
<keyword evidence="2" id="KW-0997">Cell inner membrane</keyword>
<evidence type="ECO:0000256" key="3">
    <source>
        <dbReference type="SAM" id="MobiDB-lite"/>
    </source>
</evidence>
<feature type="compositionally biased region" description="Basic and acidic residues" evidence="3">
    <location>
        <begin position="53"/>
        <end position="63"/>
    </location>
</feature>
<dbReference type="GO" id="GO:0090529">
    <property type="term" value="P:cell septum assembly"/>
    <property type="evidence" value="ECO:0007669"/>
    <property type="project" value="InterPro"/>
</dbReference>
<dbReference type="RefSeq" id="WP_097114694.1">
    <property type="nucleotide sequence ID" value="NZ_CP083931.1"/>
</dbReference>
<comment type="subcellular location">
    <subcellularLocation>
        <location evidence="2">Cell inner membrane</location>
        <topology evidence="2">Single-pass type I membrane protein</topology>
    </subcellularLocation>
</comment>
<sequence>MNDTLLIIIAFLLLVLIAVFAYNMIQENRYRAKIRDQFGHADRDALLGNKTQSVRDGKQDKLKPSKIKKAANKPSKPTKNNPPAPSLATPVVSSLPIEDSKPVPSTLPRDVPAPKLIKSANPSVSVDDTIGLANEGRFNWAIASSQSTDDEPNESIEDSIEVSLPENPIADLVGSSNRELVSPMNHTPISTPAPIVQPEPIKREVLVDLHDLSRSQLSWFDARADYMAYVSLREPQELYAVPRLSNRYRFQIVGCTMDGLFQVAEPIPGVMYQAFAIGLQAISRNGLANERELSLFGHQVKSFADKMNGEILLTDIPAFLEVAQPLDQICERVDQTIAIHLVSRISILGIELRSTLEDLGFQLMQDGTFGFCEVGGEVKYSAVTLDGSQFTSSLLASQPYKGFSMLFDITRVPHGESNFDEFMNLAVRLSSKLNLELVDDQINELSTEWLKDVRSYVLDRQSEMLKVGIEPGGVLAQRLFS</sequence>
<dbReference type="Proteomes" id="UP000219669">
    <property type="component" value="Unassembled WGS sequence"/>
</dbReference>
<dbReference type="OrthoDB" id="8521018at2"/>
<keyword evidence="1" id="KW-0132">Cell division</keyword>
<dbReference type="SMART" id="SM00771">
    <property type="entry name" value="ZipA_C"/>
    <property type="match status" value="1"/>
</dbReference>
<keyword evidence="4" id="KW-1133">Transmembrane helix</keyword>
<protein>
    <recommendedName>
        <fullName evidence="1">Cell division protein ZipA</fullName>
    </recommendedName>
</protein>
<accession>A0A286EF08</accession>
<evidence type="ECO:0000313" key="6">
    <source>
        <dbReference type="EMBL" id="SOD69491.1"/>
    </source>
</evidence>
<keyword evidence="1" id="KW-0131">Cell cycle</keyword>
<keyword evidence="2 4" id="KW-0472">Membrane</keyword>
<gene>
    <name evidence="6" type="ORF">SAMN02746062_01702</name>
</gene>
<evidence type="ECO:0000313" key="7">
    <source>
        <dbReference type="Proteomes" id="UP000219669"/>
    </source>
</evidence>
<dbReference type="InterPro" id="IPR007449">
    <property type="entry name" value="ZipA_FtsZ-bd_C"/>
</dbReference>
<reference evidence="6 7" key="1">
    <citation type="submission" date="2017-09" db="EMBL/GenBank/DDBJ databases">
        <authorList>
            <person name="Ehlers B."/>
            <person name="Leendertz F.H."/>
        </authorList>
    </citation>
    <scope>NUCLEOTIDE SEQUENCE [LARGE SCALE GENOMIC DNA]</scope>
    <source>
        <strain evidence="6 7">DSM 16848</strain>
    </source>
</reference>
<proteinExistence type="inferred from homology"/>
<feature type="transmembrane region" description="Helical" evidence="4">
    <location>
        <begin position="6"/>
        <end position="25"/>
    </location>
</feature>
<evidence type="ECO:0000256" key="4">
    <source>
        <dbReference type="SAM" id="Phobius"/>
    </source>
</evidence>
<evidence type="ECO:0000259" key="5">
    <source>
        <dbReference type="SMART" id="SM00771"/>
    </source>
</evidence>
<evidence type="ECO:0000256" key="1">
    <source>
        <dbReference type="RuleBase" id="RU003612"/>
    </source>
</evidence>
<keyword evidence="2" id="KW-1003">Cell membrane</keyword>
<organism evidence="6 7">
    <name type="scientific">Alysiella filiformis DSM 16848</name>
    <dbReference type="NCBI Taxonomy" id="1120981"/>
    <lineage>
        <taxon>Bacteria</taxon>
        <taxon>Pseudomonadati</taxon>
        <taxon>Pseudomonadota</taxon>
        <taxon>Betaproteobacteria</taxon>
        <taxon>Neisseriales</taxon>
        <taxon>Neisseriaceae</taxon>
        <taxon>Alysiella</taxon>
    </lineage>
</organism>
<dbReference type="Pfam" id="PF04354">
    <property type="entry name" value="ZipA_C"/>
    <property type="match status" value="1"/>
</dbReference>
<dbReference type="GO" id="GO:0005886">
    <property type="term" value="C:plasma membrane"/>
    <property type="evidence" value="ECO:0007669"/>
    <property type="project" value="UniProtKB-SubCell"/>
</dbReference>
<keyword evidence="2 4" id="KW-0812">Transmembrane</keyword>
<dbReference type="SUPFAM" id="SSF64383">
    <property type="entry name" value="Cell-division protein ZipA, C-terminal domain"/>
    <property type="match status" value="1"/>
</dbReference>
<keyword evidence="7" id="KW-1185">Reference proteome</keyword>
<dbReference type="InterPro" id="IPR036765">
    <property type="entry name" value="ZipA_FtsZ-bd_C_sf"/>
</dbReference>
<evidence type="ECO:0000256" key="2">
    <source>
        <dbReference type="RuleBase" id="RU003613"/>
    </source>
</evidence>
<dbReference type="Gene3D" id="3.30.1400.10">
    <property type="entry name" value="ZipA, C-terminal FtsZ-binding domain"/>
    <property type="match status" value="1"/>
</dbReference>
<name>A0A286EF08_9NEIS</name>
<comment type="similarity">
    <text evidence="1">Belongs to the ZipA family.</text>
</comment>
<feature type="domain" description="ZipA C-terminal FtsZ-binding" evidence="5">
    <location>
        <begin position="333"/>
        <end position="457"/>
    </location>
</feature>